<dbReference type="EMBL" id="JAWDGP010002325">
    <property type="protein sequence ID" value="KAK3783921.1"/>
    <property type="molecule type" value="Genomic_DNA"/>
</dbReference>
<reference evidence="1" key="1">
    <citation type="journal article" date="2023" name="G3 (Bethesda)">
        <title>A reference genome for the long-term kleptoplast-retaining sea slug Elysia crispata morphotype clarki.</title>
        <authorList>
            <person name="Eastman K.E."/>
            <person name="Pendleton A.L."/>
            <person name="Shaikh M.A."/>
            <person name="Suttiyut T."/>
            <person name="Ogas R."/>
            <person name="Tomko P."/>
            <person name="Gavelis G."/>
            <person name="Widhalm J.R."/>
            <person name="Wisecaver J.H."/>
        </authorList>
    </citation>
    <scope>NUCLEOTIDE SEQUENCE</scope>
    <source>
        <strain evidence="1">ECLA1</strain>
    </source>
</reference>
<protein>
    <submittedName>
        <fullName evidence="1">Uncharacterized protein</fullName>
    </submittedName>
</protein>
<keyword evidence="2" id="KW-1185">Reference proteome</keyword>
<evidence type="ECO:0000313" key="1">
    <source>
        <dbReference type="EMBL" id="KAK3783921.1"/>
    </source>
</evidence>
<dbReference type="AlphaFoldDB" id="A0AAE1AB00"/>
<proteinExistence type="predicted"/>
<organism evidence="1 2">
    <name type="scientific">Elysia crispata</name>
    <name type="common">lettuce slug</name>
    <dbReference type="NCBI Taxonomy" id="231223"/>
    <lineage>
        <taxon>Eukaryota</taxon>
        <taxon>Metazoa</taxon>
        <taxon>Spiralia</taxon>
        <taxon>Lophotrochozoa</taxon>
        <taxon>Mollusca</taxon>
        <taxon>Gastropoda</taxon>
        <taxon>Heterobranchia</taxon>
        <taxon>Euthyneura</taxon>
        <taxon>Panpulmonata</taxon>
        <taxon>Sacoglossa</taxon>
        <taxon>Placobranchoidea</taxon>
        <taxon>Plakobranchidae</taxon>
        <taxon>Elysia</taxon>
    </lineage>
</organism>
<evidence type="ECO:0000313" key="2">
    <source>
        <dbReference type="Proteomes" id="UP001283361"/>
    </source>
</evidence>
<gene>
    <name evidence="1" type="ORF">RRG08_049056</name>
</gene>
<sequence>MGHRAELLRGGSLDWAVRAARLVLRDSTSIMWEMEGEIKTLAGDEAEPGVVQYSSNWISSSPPTPPASRTGPATSIQIELCGHPELGGTAGPDRLRAARFTRLGLFIV</sequence>
<accession>A0AAE1AB00</accession>
<name>A0AAE1AB00_9GAST</name>
<comment type="caution">
    <text evidence="1">The sequence shown here is derived from an EMBL/GenBank/DDBJ whole genome shotgun (WGS) entry which is preliminary data.</text>
</comment>
<dbReference type="Proteomes" id="UP001283361">
    <property type="component" value="Unassembled WGS sequence"/>
</dbReference>